<reference evidence="2" key="1">
    <citation type="submission" date="2021-05" db="EMBL/GenBank/DDBJ databases">
        <authorList>
            <person name="Alioto T."/>
            <person name="Alioto T."/>
            <person name="Gomez Garrido J."/>
        </authorList>
    </citation>
    <scope>NUCLEOTIDE SEQUENCE</scope>
</reference>
<name>A0A8D8W4C7_9HEMI</name>
<feature type="domain" description="HAT C-terminal dimerisation" evidence="1">
    <location>
        <begin position="35"/>
        <end position="101"/>
    </location>
</feature>
<dbReference type="InterPro" id="IPR012337">
    <property type="entry name" value="RNaseH-like_sf"/>
</dbReference>
<evidence type="ECO:0000259" key="1">
    <source>
        <dbReference type="Pfam" id="PF05699"/>
    </source>
</evidence>
<sequence>MKYVQEYDPNAMADLLKYRAQTASFHAYLFTPESTIVKPVVWWMSQKRWLHEETNQLAEQLCTAVASSAGIERLFSTFGLVLSRVRNRLGTEKAAKLVTIFRGLNQGQ</sequence>
<dbReference type="InterPro" id="IPR008906">
    <property type="entry name" value="HATC_C_dom"/>
</dbReference>
<organism evidence="2">
    <name type="scientific">Cacopsylla melanoneura</name>
    <dbReference type="NCBI Taxonomy" id="428564"/>
    <lineage>
        <taxon>Eukaryota</taxon>
        <taxon>Metazoa</taxon>
        <taxon>Ecdysozoa</taxon>
        <taxon>Arthropoda</taxon>
        <taxon>Hexapoda</taxon>
        <taxon>Insecta</taxon>
        <taxon>Pterygota</taxon>
        <taxon>Neoptera</taxon>
        <taxon>Paraneoptera</taxon>
        <taxon>Hemiptera</taxon>
        <taxon>Sternorrhyncha</taxon>
        <taxon>Psylloidea</taxon>
        <taxon>Psyllidae</taxon>
        <taxon>Psyllinae</taxon>
        <taxon>Cacopsylla</taxon>
    </lineage>
</organism>
<evidence type="ECO:0000313" key="2">
    <source>
        <dbReference type="EMBL" id="CAG6644480.1"/>
    </source>
</evidence>
<accession>A0A8D8W4C7</accession>
<protein>
    <recommendedName>
        <fullName evidence="1">HAT C-terminal dimerisation domain-containing protein</fullName>
    </recommendedName>
</protein>
<dbReference type="SUPFAM" id="SSF53098">
    <property type="entry name" value="Ribonuclease H-like"/>
    <property type="match status" value="1"/>
</dbReference>
<dbReference type="AlphaFoldDB" id="A0A8D8W4C7"/>
<dbReference type="Pfam" id="PF05699">
    <property type="entry name" value="Dimer_Tnp_hAT"/>
    <property type="match status" value="1"/>
</dbReference>
<dbReference type="EMBL" id="HBUF01132330">
    <property type="protein sequence ID" value="CAG6644480.1"/>
    <property type="molecule type" value="Transcribed_RNA"/>
</dbReference>
<dbReference type="EMBL" id="HBUF01132329">
    <property type="protein sequence ID" value="CAG6644479.1"/>
    <property type="molecule type" value="Transcribed_RNA"/>
</dbReference>
<proteinExistence type="predicted"/>
<dbReference type="GO" id="GO:0046983">
    <property type="term" value="F:protein dimerization activity"/>
    <property type="evidence" value="ECO:0007669"/>
    <property type="project" value="InterPro"/>
</dbReference>